<evidence type="ECO:0000313" key="1">
    <source>
        <dbReference type="EMBL" id="CNU71502.1"/>
    </source>
</evidence>
<dbReference type="Proteomes" id="UP000041314">
    <property type="component" value="Unassembled WGS sequence"/>
</dbReference>
<proteinExistence type="predicted"/>
<sequence>MLRYDDYHHLTPGFLQFGKEGVQFIEQFLRADFIIRRFADAGEVVAIVQRQQVKESRGAGIGFTFFPCQPAVQDRQIVIYRRAVE</sequence>
<dbReference type="AlphaFoldDB" id="A0A655DJ21"/>
<name>A0A655DJ21_SALET</name>
<reference evidence="1 2" key="1">
    <citation type="submission" date="2015-03" db="EMBL/GenBank/DDBJ databases">
        <authorList>
            <consortium name="Pathogen Informatics"/>
        </authorList>
    </citation>
    <scope>NUCLEOTIDE SEQUENCE [LARGE SCALE GENOMIC DNA]</scope>
    <source>
        <strain evidence="1 2">A1104</strain>
    </source>
</reference>
<gene>
    <name evidence="1" type="ORF">ERS008198_03391</name>
</gene>
<protein>
    <submittedName>
        <fullName evidence="1">Uncharacterized protein</fullName>
    </submittedName>
</protein>
<accession>A0A655DJ21</accession>
<organism evidence="1 2">
    <name type="scientific">Salmonella enterica subsp. enterica serovar Bovismorbificans</name>
    <dbReference type="NCBI Taxonomy" id="58097"/>
    <lineage>
        <taxon>Bacteria</taxon>
        <taxon>Pseudomonadati</taxon>
        <taxon>Pseudomonadota</taxon>
        <taxon>Gammaproteobacteria</taxon>
        <taxon>Enterobacterales</taxon>
        <taxon>Enterobacteriaceae</taxon>
        <taxon>Salmonella</taxon>
    </lineage>
</organism>
<dbReference type="EMBL" id="CQPA01000032">
    <property type="protein sequence ID" value="CNU71502.1"/>
    <property type="molecule type" value="Genomic_DNA"/>
</dbReference>
<evidence type="ECO:0000313" key="2">
    <source>
        <dbReference type="Proteomes" id="UP000041314"/>
    </source>
</evidence>